<dbReference type="GO" id="GO:0016020">
    <property type="term" value="C:membrane"/>
    <property type="evidence" value="ECO:0007669"/>
    <property type="project" value="TreeGrafter"/>
</dbReference>
<keyword evidence="1 3" id="KW-0378">Hydrolase</keyword>
<evidence type="ECO:0000313" key="3">
    <source>
        <dbReference type="EMBL" id="NYE08012.1"/>
    </source>
</evidence>
<dbReference type="PANTHER" id="PTHR43798">
    <property type="entry name" value="MONOACYLGLYCEROL LIPASE"/>
    <property type="match status" value="1"/>
</dbReference>
<dbReference type="EC" id="3.7.1.9" evidence="3"/>
<comment type="caution">
    <text evidence="3">The sequence shown here is derived from an EMBL/GenBank/DDBJ whole genome shotgun (WGS) entry which is preliminary data.</text>
</comment>
<organism evidence="3 4">
    <name type="scientific">Neobacillus niacini</name>
    <dbReference type="NCBI Taxonomy" id="86668"/>
    <lineage>
        <taxon>Bacteria</taxon>
        <taxon>Bacillati</taxon>
        <taxon>Bacillota</taxon>
        <taxon>Bacilli</taxon>
        <taxon>Bacillales</taxon>
        <taxon>Bacillaceae</taxon>
        <taxon>Neobacillus</taxon>
    </lineage>
</organism>
<dbReference type="InterPro" id="IPR029058">
    <property type="entry name" value="AB_hydrolase_fold"/>
</dbReference>
<dbReference type="SUPFAM" id="SSF53474">
    <property type="entry name" value="alpha/beta-Hydrolases"/>
    <property type="match status" value="1"/>
</dbReference>
<dbReference type="Gene3D" id="3.40.50.1820">
    <property type="entry name" value="alpha/beta hydrolase"/>
    <property type="match status" value="1"/>
</dbReference>
<reference evidence="4" key="2">
    <citation type="submission" date="2020-08" db="EMBL/GenBank/DDBJ databases">
        <title>The Agave Microbiome: Exploring the role of microbial communities in plant adaptations to desert environments.</title>
        <authorList>
            <person name="Partida-Martinez L.P."/>
        </authorList>
    </citation>
    <scope>NUCLEOTIDE SEQUENCE [LARGE SCALE GENOMIC DNA]</scope>
    <source>
        <strain evidence="4">AT2.8</strain>
    </source>
</reference>
<dbReference type="InterPro" id="IPR000073">
    <property type="entry name" value="AB_hydrolase_1"/>
</dbReference>
<proteinExistence type="predicted"/>
<feature type="domain" description="AB hydrolase-1" evidence="2">
    <location>
        <begin position="214"/>
        <end position="263"/>
    </location>
</feature>
<evidence type="ECO:0000256" key="1">
    <source>
        <dbReference type="ARBA" id="ARBA00022801"/>
    </source>
</evidence>
<evidence type="ECO:0000259" key="2">
    <source>
        <dbReference type="Pfam" id="PF00561"/>
    </source>
</evidence>
<dbReference type="AlphaFoldDB" id="A0A852TGZ9"/>
<dbReference type="GO" id="GO:0018775">
    <property type="term" value="F:2-hydroxymuconate-semialdehyde hydrolase activity"/>
    <property type="evidence" value="ECO:0007669"/>
    <property type="project" value="UniProtKB-EC"/>
</dbReference>
<evidence type="ECO:0000313" key="4">
    <source>
        <dbReference type="Proteomes" id="UP000548423"/>
    </source>
</evidence>
<name>A0A852TGZ9_9BACI</name>
<dbReference type="EMBL" id="JACCBX010000011">
    <property type="protein sequence ID" value="NYE08012.1"/>
    <property type="molecule type" value="Genomic_DNA"/>
</dbReference>
<accession>A0A852TGZ9</accession>
<reference evidence="4" key="1">
    <citation type="submission" date="2020-07" db="EMBL/GenBank/DDBJ databases">
        <authorList>
            <person name="Partida-Martinez L."/>
            <person name="Huntemann M."/>
            <person name="Clum A."/>
            <person name="Wang J."/>
            <person name="Palaniappan K."/>
            <person name="Ritter S."/>
            <person name="Chen I.-M."/>
            <person name="Stamatis D."/>
            <person name="Reddy T."/>
            <person name="O'Malley R."/>
            <person name="Daum C."/>
            <person name="Shapiro N."/>
            <person name="Ivanova N."/>
            <person name="Kyrpides N."/>
            <person name="Woyke T."/>
        </authorList>
    </citation>
    <scope>NUCLEOTIDE SEQUENCE [LARGE SCALE GENOMIC DNA]</scope>
    <source>
        <strain evidence="4">AT2.8</strain>
    </source>
</reference>
<dbReference type="InterPro" id="IPR050266">
    <property type="entry name" value="AB_hydrolase_sf"/>
</dbReference>
<gene>
    <name evidence="3" type="ORF">F4694_004853</name>
</gene>
<sequence>MTNITQQLIKTVNYETYLNRAGEGNSEVILFLHGSGPGVTSFANWRYALKDCSETYDCLAPDLLGFGNSSHPETLPKNRQAWMDLWVTQLMELLDDLGVQKAHLVGNSLGCSIALELLLVHPERFDRVVLMGPGGTPNTKLSPELARAKGFYDNPTPKKLRQIMSWFVYDAEEMAPIIDAITDYRYETAMKPDVRISNDSIFATAAVPVPTTALRRIENPVLLVHGRDDMVCSVESSYYLLSHLPNAQLHVYGKCGHWTQIEKQESFNYLIQNYFADRI</sequence>
<feature type="domain" description="AB hydrolase-1" evidence="2">
    <location>
        <begin position="28"/>
        <end position="156"/>
    </location>
</feature>
<dbReference type="Proteomes" id="UP000548423">
    <property type="component" value="Unassembled WGS sequence"/>
</dbReference>
<protein>
    <submittedName>
        <fullName evidence="3">2-hydroxymuconate-semialdehyde hydrolase</fullName>
        <ecNumber evidence="3">3.7.1.9</ecNumber>
    </submittedName>
</protein>
<dbReference type="PANTHER" id="PTHR43798:SF31">
    <property type="entry name" value="AB HYDROLASE SUPERFAMILY PROTEIN YCLE"/>
    <property type="match status" value="1"/>
</dbReference>
<dbReference type="Pfam" id="PF00561">
    <property type="entry name" value="Abhydrolase_1"/>
    <property type="match status" value="2"/>
</dbReference>
<dbReference type="PRINTS" id="PR00111">
    <property type="entry name" value="ABHYDROLASE"/>
</dbReference>